<dbReference type="RefSeq" id="WP_042585113.1">
    <property type="nucleotide sequence ID" value="NZ_CP013415.1"/>
</dbReference>
<dbReference type="Proteomes" id="UP000064029">
    <property type="component" value="Unassembled WGS sequence"/>
</dbReference>
<protein>
    <submittedName>
        <fullName evidence="1">Uncharacterized protein</fullName>
    </submittedName>
</protein>
<dbReference type="Proteomes" id="UP000057910">
    <property type="component" value="Unassembled WGS sequence"/>
</dbReference>
<dbReference type="EMBL" id="LPAD01000034">
    <property type="protein sequence ID" value="KVN88972.1"/>
    <property type="molecule type" value="Genomic_DNA"/>
</dbReference>
<evidence type="ECO:0000313" key="2">
    <source>
        <dbReference type="EMBL" id="KVN88972.1"/>
    </source>
</evidence>
<accession>A0A105BNW0</accession>
<comment type="caution">
    <text evidence="1">The sequence shown here is derived from an EMBL/GenBank/DDBJ whole genome shotgun (WGS) entry which is preliminary data.</text>
</comment>
<name>A0A105BNW0_9BURK</name>
<proteinExistence type="predicted"/>
<dbReference type="AlphaFoldDB" id="A0A105BNW0"/>
<sequence>MGVKYEDIPDKELEVLVEAGFRHYRFLGLSKPNGQIEADQVDADRIAYPHLWTRKATGAGYVDDEKTVEFLIAVTGLRREICQAYYDA</sequence>
<organism evidence="1 4">
    <name type="scientific">Burkholderia ubonensis</name>
    <dbReference type="NCBI Taxonomy" id="101571"/>
    <lineage>
        <taxon>Bacteria</taxon>
        <taxon>Pseudomonadati</taxon>
        <taxon>Pseudomonadota</taxon>
        <taxon>Betaproteobacteria</taxon>
        <taxon>Burkholderiales</taxon>
        <taxon>Burkholderiaceae</taxon>
        <taxon>Burkholderia</taxon>
        <taxon>Burkholderia cepacia complex</taxon>
    </lineage>
</organism>
<dbReference type="EMBL" id="LOXM01000185">
    <property type="protein sequence ID" value="KVG61605.1"/>
    <property type="molecule type" value="Genomic_DNA"/>
</dbReference>
<reference evidence="3 4" key="1">
    <citation type="submission" date="2015-11" db="EMBL/GenBank/DDBJ databases">
        <title>Expanding the genomic diversity of Burkholderia species for the development of highly accurate diagnostics.</title>
        <authorList>
            <person name="Sahl J."/>
            <person name="Keim P."/>
            <person name="Wagner D."/>
        </authorList>
    </citation>
    <scope>NUCLEOTIDE SEQUENCE [LARGE SCALE GENOMIC DNA]</scope>
    <source>
        <strain evidence="2 3">MSMB1585WGS</strain>
        <strain evidence="1 4">MSMB2036</strain>
    </source>
</reference>
<evidence type="ECO:0000313" key="3">
    <source>
        <dbReference type="Proteomes" id="UP000057910"/>
    </source>
</evidence>
<evidence type="ECO:0000313" key="1">
    <source>
        <dbReference type="EMBL" id="KVG61605.1"/>
    </source>
</evidence>
<gene>
    <name evidence="1" type="ORF">WJ33_30965</name>
    <name evidence="2" type="ORF">WJ68_05585</name>
</gene>
<evidence type="ECO:0000313" key="4">
    <source>
        <dbReference type="Proteomes" id="UP000064029"/>
    </source>
</evidence>
<dbReference type="OrthoDB" id="5894408at2"/>